<reference evidence="3" key="1">
    <citation type="submission" date="2016-06" db="EMBL/GenBank/DDBJ databases">
        <title>Parallel loss of symbiosis genes in relatives of nitrogen-fixing non-legume Parasponia.</title>
        <authorList>
            <person name="Van Velzen R."/>
            <person name="Holmer R."/>
            <person name="Bu F."/>
            <person name="Rutten L."/>
            <person name="Van Zeijl A."/>
            <person name="Liu W."/>
            <person name="Santuari L."/>
            <person name="Cao Q."/>
            <person name="Sharma T."/>
            <person name="Shen D."/>
            <person name="Roswanjaya Y."/>
            <person name="Wardhani T."/>
            <person name="Kalhor M.S."/>
            <person name="Jansen J."/>
            <person name="Van den Hoogen J."/>
            <person name="Gungor B."/>
            <person name="Hartog M."/>
            <person name="Hontelez J."/>
            <person name="Verver J."/>
            <person name="Yang W.-C."/>
            <person name="Schijlen E."/>
            <person name="Repin R."/>
            <person name="Schilthuizen M."/>
            <person name="Schranz E."/>
            <person name="Heidstra R."/>
            <person name="Miyata K."/>
            <person name="Fedorova E."/>
            <person name="Kohlen W."/>
            <person name="Bisseling T."/>
            <person name="Smit S."/>
            <person name="Geurts R."/>
        </authorList>
    </citation>
    <scope>NUCLEOTIDE SEQUENCE [LARGE SCALE GENOMIC DNA]</scope>
    <source>
        <strain evidence="3">cv. RG33-2</strain>
    </source>
</reference>
<proteinExistence type="predicted"/>
<dbReference type="EMBL" id="JXTC01000044">
    <property type="protein sequence ID" value="PON95477.1"/>
    <property type="molecule type" value="Genomic_DNA"/>
</dbReference>
<evidence type="ECO:0000256" key="1">
    <source>
        <dbReference type="SAM" id="MobiDB-lite"/>
    </source>
</evidence>
<dbReference type="Proteomes" id="UP000237000">
    <property type="component" value="Unassembled WGS sequence"/>
</dbReference>
<organism evidence="2 3">
    <name type="scientific">Trema orientale</name>
    <name type="common">Charcoal tree</name>
    <name type="synonym">Celtis orientalis</name>
    <dbReference type="NCBI Taxonomy" id="63057"/>
    <lineage>
        <taxon>Eukaryota</taxon>
        <taxon>Viridiplantae</taxon>
        <taxon>Streptophyta</taxon>
        <taxon>Embryophyta</taxon>
        <taxon>Tracheophyta</taxon>
        <taxon>Spermatophyta</taxon>
        <taxon>Magnoliopsida</taxon>
        <taxon>eudicotyledons</taxon>
        <taxon>Gunneridae</taxon>
        <taxon>Pentapetalae</taxon>
        <taxon>rosids</taxon>
        <taxon>fabids</taxon>
        <taxon>Rosales</taxon>
        <taxon>Cannabaceae</taxon>
        <taxon>Trema</taxon>
    </lineage>
</organism>
<protein>
    <submittedName>
        <fullName evidence="2">Uncharacterized protein</fullName>
    </submittedName>
</protein>
<sequence>MDQEGSVTTIIDNQIRTTAGAPVEGALGAPPVLLEGLTLPGEHGGGVASDGGGGVVLGGEDVAGAPADLGAEGGEGLDEDGGLDGHVERASDPGALEGLSRAELGTAGHETGHLDLGELDLEAAEVGLVEVLDLVLAAGGGFLDGERESHCCRSEPL</sequence>
<dbReference type="InParanoid" id="A0A2P5FCE1"/>
<accession>A0A2P5FCE1</accession>
<keyword evidence="3" id="KW-1185">Reference proteome</keyword>
<feature type="compositionally biased region" description="Low complexity" evidence="1">
    <location>
        <begin position="58"/>
        <end position="70"/>
    </location>
</feature>
<dbReference type="AntiFam" id="ANF00237">
    <property type="entry name" value="Shadow ORF (opposite ahcY)"/>
</dbReference>
<feature type="region of interest" description="Disordered" evidence="1">
    <location>
        <begin position="57"/>
        <end position="92"/>
    </location>
</feature>
<evidence type="ECO:0000313" key="3">
    <source>
        <dbReference type="Proteomes" id="UP000237000"/>
    </source>
</evidence>
<gene>
    <name evidence="2" type="ORF">TorRG33x02_086230</name>
</gene>
<dbReference type="AlphaFoldDB" id="A0A2P5FCE1"/>
<name>A0A2P5FCE1_TREOI</name>
<evidence type="ECO:0000313" key="2">
    <source>
        <dbReference type="EMBL" id="PON95477.1"/>
    </source>
</evidence>
<dbReference type="OrthoDB" id="10448691at2759"/>
<comment type="caution">
    <text evidence="2">The sequence shown here is derived from an EMBL/GenBank/DDBJ whole genome shotgun (WGS) entry which is preliminary data.</text>
</comment>